<sequence>MRRRPLRLRHRRQPDRPPRRRLRRTPTCRPATMTSTSSSTDSRPARPASSTPCGAQRWAWAPRRYAPRSPRPPSRSPRRPPRTDRDLAGRRTRRTVRRGRGVRRRLDDGGPHTADRDAVTPQLRSSTDPDRPPANSLEVVGGSHAPEAQTPPIPRRDGRAPHRPGPATSTSTSSNAGREGGAGGSTRGAAGQGENNAGAAIWATVDGNAARVAVALTVPLTVARALSALARRPGSGRRGRGAPETTSAAAVEARAGAVLDFSAALPRHRLAAPPGYG</sequence>
<feature type="compositionally biased region" description="Low complexity" evidence="1">
    <location>
        <begin position="27"/>
        <end position="50"/>
    </location>
</feature>
<feature type="compositionally biased region" description="Basic residues" evidence="1">
    <location>
        <begin position="1"/>
        <end position="26"/>
    </location>
</feature>
<reference evidence="2 3" key="1">
    <citation type="submission" date="2023-04" db="EMBL/GenBank/DDBJ databases">
        <title>Forest soil microbial communities from Buena Vista Peninsula, Colon Province, Panama.</title>
        <authorList>
            <person name="Bouskill N."/>
        </authorList>
    </citation>
    <scope>NUCLEOTIDE SEQUENCE [LARGE SCALE GENOMIC DNA]</scope>
    <source>
        <strain evidence="2 3">GGS1</strain>
    </source>
</reference>
<feature type="compositionally biased region" description="Basic residues" evidence="1">
    <location>
        <begin position="90"/>
        <end position="103"/>
    </location>
</feature>
<name>A0ABT6M314_9ACTN</name>
<dbReference type="Proteomes" id="UP001160499">
    <property type="component" value="Unassembled WGS sequence"/>
</dbReference>
<proteinExistence type="predicted"/>
<keyword evidence="3" id="KW-1185">Reference proteome</keyword>
<dbReference type="EMBL" id="JARXVH010000052">
    <property type="protein sequence ID" value="MDH6222938.1"/>
    <property type="molecule type" value="Genomic_DNA"/>
</dbReference>
<accession>A0ABT6M314</accession>
<protein>
    <submittedName>
        <fullName evidence="2">Uncharacterized protein</fullName>
    </submittedName>
</protein>
<evidence type="ECO:0000313" key="3">
    <source>
        <dbReference type="Proteomes" id="UP001160499"/>
    </source>
</evidence>
<feature type="compositionally biased region" description="Basic and acidic residues" evidence="1">
    <location>
        <begin position="104"/>
        <end position="118"/>
    </location>
</feature>
<evidence type="ECO:0000256" key="1">
    <source>
        <dbReference type="SAM" id="MobiDB-lite"/>
    </source>
</evidence>
<feature type="compositionally biased region" description="Low complexity" evidence="1">
    <location>
        <begin position="57"/>
        <end position="68"/>
    </location>
</feature>
<comment type="caution">
    <text evidence="2">The sequence shown here is derived from an EMBL/GenBank/DDBJ whole genome shotgun (WGS) entry which is preliminary data.</text>
</comment>
<feature type="region of interest" description="Disordered" evidence="1">
    <location>
        <begin position="1"/>
        <end position="192"/>
    </location>
</feature>
<evidence type="ECO:0000313" key="2">
    <source>
        <dbReference type="EMBL" id="MDH6222938.1"/>
    </source>
</evidence>
<organism evidence="2 3">
    <name type="scientific">Streptomyces pseudovenezuelae</name>
    <dbReference type="NCBI Taxonomy" id="67350"/>
    <lineage>
        <taxon>Bacteria</taxon>
        <taxon>Bacillati</taxon>
        <taxon>Actinomycetota</taxon>
        <taxon>Actinomycetes</taxon>
        <taxon>Kitasatosporales</taxon>
        <taxon>Streptomycetaceae</taxon>
        <taxon>Streptomyces</taxon>
        <taxon>Streptomyces aurantiacus group</taxon>
    </lineage>
</organism>
<gene>
    <name evidence="2" type="ORF">M2283_010290</name>
</gene>